<protein>
    <submittedName>
        <fullName evidence="3">YtkA-like protein</fullName>
    </submittedName>
</protein>
<sequence>MNKFTSLIIGLLLVFMAGCSSNNFDLKLTTPKSFTPGQSTPIQLKILDREGKPVKGAKVSAKLDMQGMSHGDTSLKLQETGNGVYAGKANLEMEGDYTATIQIDYNGEKSLREKRFSIVYKKEQ</sequence>
<accession>A0A561CZ64</accession>
<organism evidence="3 4">
    <name type="scientific">Neobacillus bataviensis</name>
    <dbReference type="NCBI Taxonomy" id="220685"/>
    <lineage>
        <taxon>Bacteria</taxon>
        <taxon>Bacillati</taxon>
        <taxon>Bacillota</taxon>
        <taxon>Bacilli</taxon>
        <taxon>Bacillales</taxon>
        <taxon>Bacillaceae</taxon>
        <taxon>Neobacillus</taxon>
    </lineage>
</organism>
<evidence type="ECO:0000259" key="2">
    <source>
        <dbReference type="Pfam" id="PF13115"/>
    </source>
</evidence>
<evidence type="ECO:0000256" key="1">
    <source>
        <dbReference type="SAM" id="SignalP"/>
    </source>
</evidence>
<feature type="domain" description="YtkA-like" evidence="2">
    <location>
        <begin position="21"/>
        <end position="101"/>
    </location>
</feature>
<evidence type="ECO:0000313" key="3">
    <source>
        <dbReference type="EMBL" id="TWD96519.1"/>
    </source>
</evidence>
<comment type="caution">
    <text evidence="3">The sequence shown here is derived from an EMBL/GenBank/DDBJ whole genome shotgun (WGS) entry which is preliminary data.</text>
</comment>
<dbReference type="InterPro" id="IPR032693">
    <property type="entry name" value="YtkA-like_dom"/>
</dbReference>
<dbReference type="EMBL" id="VIVN01000011">
    <property type="protein sequence ID" value="TWD96519.1"/>
    <property type="molecule type" value="Genomic_DNA"/>
</dbReference>
<dbReference type="Pfam" id="PF13115">
    <property type="entry name" value="YtkA"/>
    <property type="match status" value="1"/>
</dbReference>
<keyword evidence="4" id="KW-1185">Reference proteome</keyword>
<name>A0A561CZ64_9BACI</name>
<dbReference type="PROSITE" id="PS51257">
    <property type="entry name" value="PROKAR_LIPOPROTEIN"/>
    <property type="match status" value="1"/>
</dbReference>
<keyword evidence="1" id="KW-0732">Signal</keyword>
<evidence type="ECO:0000313" key="4">
    <source>
        <dbReference type="Proteomes" id="UP000319671"/>
    </source>
</evidence>
<proteinExistence type="predicted"/>
<reference evidence="3 4" key="1">
    <citation type="submission" date="2019-06" db="EMBL/GenBank/DDBJ databases">
        <title>Sorghum-associated microbial communities from plants grown in Nebraska, USA.</title>
        <authorList>
            <person name="Schachtman D."/>
        </authorList>
    </citation>
    <scope>NUCLEOTIDE SEQUENCE [LARGE SCALE GENOMIC DNA]</scope>
    <source>
        <strain evidence="3 4">2482</strain>
    </source>
</reference>
<dbReference type="InterPro" id="IPR013783">
    <property type="entry name" value="Ig-like_fold"/>
</dbReference>
<dbReference type="Gene3D" id="2.60.40.10">
    <property type="entry name" value="Immunoglobulins"/>
    <property type="match status" value="1"/>
</dbReference>
<gene>
    <name evidence="3" type="ORF">FB550_111179</name>
</gene>
<feature type="signal peptide" evidence="1">
    <location>
        <begin position="1"/>
        <end position="22"/>
    </location>
</feature>
<dbReference type="AlphaFoldDB" id="A0A561CZ64"/>
<dbReference type="Proteomes" id="UP000319671">
    <property type="component" value="Unassembled WGS sequence"/>
</dbReference>
<feature type="chain" id="PRO_5039298040" evidence="1">
    <location>
        <begin position="23"/>
        <end position="124"/>
    </location>
</feature>
<dbReference type="RefSeq" id="WP_144566998.1">
    <property type="nucleotide sequence ID" value="NZ_VIVN01000011.1"/>
</dbReference>